<comment type="caution">
    <text evidence="6">The sequence shown here is derived from an EMBL/GenBank/DDBJ whole genome shotgun (WGS) entry which is preliminary data.</text>
</comment>
<dbReference type="SMART" id="SM00181">
    <property type="entry name" value="EGF"/>
    <property type="match status" value="1"/>
</dbReference>
<dbReference type="PROSITE" id="PS01186">
    <property type="entry name" value="EGF_2"/>
    <property type="match status" value="1"/>
</dbReference>
<dbReference type="PROSITE" id="PS01187">
    <property type="entry name" value="EGF_CA"/>
    <property type="match status" value="1"/>
</dbReference>
<feature type="domain" description="Apple" evidence="5">
    <location>
        <begin position="241"/>
        <end position="320"/>
    </location>
</feature>
<feature type="non-terminal residue" evidence="6">
    <location>
        <position position="1"/>
    </location>
</feature>
<dbReference type="EMBL" id="CALNXK010000024">
    <property type="protein sequence ID" value="CAH3111652.1"/>
    <property type="molecule type" value="Genomic_DNA"/>
</dbReference>
<dbReference type="PROSITE" id="PS00010">
    <property type="entry name" value="ASX_HYDROXYL"/>
    <property type="match status" value="1"/>
</dbReference>
<evidence type="ECO:0000259" key="4">
    <source>
        <dbReference type="PROSITE" id="PS50026"/>
    </source>
</evidence>
<dbReference type="Pfam" id="PF00024">
    <property type="entry name" value="PAN_1"/>
    <property type="match status" value="1"/>
</dbReference>
<feature type="domain" description="EGF-like" evidence="4">
    <location>
        <begin position="360"/>
        <end position="397"/>
    </location>
</feature>
<dbReference type="SUPFAM" id="SSF57196">
    <property type="entry name" value="EGF/Laminin"/>
    <property type="match status" value="1"/>
</dbReference>
<dbReference type="PROSITE" id="PS50026">
    <property type="entry name" value="EGF_3"/>
    <property type="match status" value="2"/>
</dbReference>
<evidence type="ECO:0000259" key="5">
    <source>
        <dbReference type="PROSITE" id="PS50948"/>
    </source>
</evidence>
<keyword evidence="2 3" id="KW-1015">Disulfide bond</keyword>
<dbReference type="CDD" id="cd00054">
    <property type="entry name" value="EGF_CA"/>
    <property type="match status" value="1"/>
</dbReference>
<dbReference type="PANTHER" id="PTHR16146">
    <property type="entry name" value="INTELECTIN"/>
    <property type="match status" value="1"/>
</dbReference>
<dbReference type="InterPro" id="IPR003609">
    <property type="entry name" value="Pan_app"/>
</dbReference>
<dbReference type="InterPro" id="IPR000152">
    <property type="entry name" value="EGF-type_Asp/Asn_hydroxyl_site"/>
</dbReference>
<feature type="disulfide bond" evidence="3">
    <location>
        <begin position="329"/>
        <end position="346"/>
    </location>
</feature>
<protein>
    <recommendedName>
        <fullName evidence="8">EGF-like domain-containing protein</fullName>
    </recommendedName>
</protein>
<dbReference type="CDD" id="cd00053">
    <property type="entry name" value="EGF"/>
    <property type="match status" value="1"/>
</dbReference>
<dbReference type="InterPro" id="IPR049883">
    <property type="entry name" value="NOTCH1_EGF-like"/>
</dbReference>
<dbReference type="Pfam" id="PF07645">
    <property type="entry name" value="EGF_CA"/>
    <property type="match status" value="1"/>
</dbReference>
<comment type="caution">
    <text evidence="3">Lacks conserved residue(s) required for the propagation of feature annotation.</text>
</comment>
<evidence type="ECO:0008006" key="8">
    <source>
        <dbReference type="Google" id="ProtNLM"/>
    </source>
</evidence>
<dbReference type="Pfam" id="PF00008">
    <property type="entry name" value="EGF"/>
    <property type="match status" value="1"/>
</dbReference>
<keyword evidence="1 3" id="KW-0245">EGF-like domain</keyword>
<feature type="domain" description="EGF-like" evidence="4">
    <location>
        <begin position="320"/>
        <end position="358"/>
    </location>
</feature>
<dbReference type="PANTHER" id="PTHR16146:SF46">
    <property type="entry name" value="INTELECTIN-1A-RELATED"/>
    <property type="match status" value="1"/>
</dbReference>
<dbReference type="InterPro" id="IPR018097">
    <property type="entry name" value="EGF_Ca-bd_CS"/>
</dbReference>
<dbReference type="InterPro" id="IPR000742">
    <property type="entry name" value="EGF"/>
</dbReference>
<dbReference type="Gene3D" id="2.10.25.10">
    <property type="entry name" value="Laminin"/>
    <property type="match status" value="2"/>
</dbReference>
<evidence type="ECO:0000313" key="6">
    <source>
        <dbReference type="EMBL" id="CAH3111652.1"/>
    </source>
</evidence>
<proteinExistence type="predicted"/>
<dbReference type="PROSITE" id="PS00022">
    <property type="entry name" value="EGF_1"/>
    <property type="match status" value="1"/>
</dbReference>
<keyword evidence="7" id="KW-1185">Reference proteome</keyword>
<dbReference type="Proteomes" id="UP001159405">
    <property type="component" value="Unassembled WGS sequence"/>
</dbReference>
<reference evidence="6 7" key="1">
    <citation type="submission" date="2022-05" db="EMBL/GenBank/DDBJ databases">
        <authorList>
            <consortium name="Genoscope - CEA"/>
            <person name="William W."/>
        </authorList>
    </citation>
    <scope>NUCLEOTIDE SEQUENCE [LARGE SCALE GENOMIC DNA]</scope>
</reference>
<dbReference type="SMART" id="SM00179">
    <property type="entry name" value="EGF_CA"/>
    <property type="match status" value="2"/>
</dbReference>
<evidence type="ECO:0000256" key="3">
    <source>
        <dbReference type="PROSITE-ProRule" id="PRU00076"/>
    </source>
</evidence>
<dbReference type="PROSITE" id="PS50948">
    <property type="entry name" value="PAN"/>
    <property type="match status" value="1"/>
</dbReference>
<accession>A0ABN8NL65</accession>
<dbReference type="InterPro" id="IPR001881">
    <property type="entry name" value="EGF-like_Ca-bd_dom"/>
</dbReference>
<organism evidence="6 7">
    <name type="scientific">Porites lobata</name>
    <dbReference type="NCBI Taxonomy" id="104759"/>
    <lineage>
        <taxon>Eukaryota</taxon>
        <taxon>Metazoa</taxon>
        <taxon>Cnidaria</taxon>
        <taxon>Anthozoa</taxon>
        <taxon>Hexacorallia</taxon>
        <taxon>Scleractinia</taxon>
        <taxon>Fungiina</taxon>
        <taxon>Poritidae</taxon>
        <taxon>Porites</taxon>
    </lineage>
</organism>
<evidence type="ECO:0000313" key="7">
    <source>
        <dbReference type="Proteomes" id="UP001159405"/>
    </source>
</evidence>
<gene>
    <name evidence="6" type="ORF">PLOB_00020536</name>
</gene>
<feature type="disulfide bond" evidence="3">
    <location>
        <begin position="348"/>
        <end position="357"/>
    </location>
</feature>
<evidence type="ECO:0000256" key="1">
    <source>
        <dbReference type="ARBA" id="ARBA00022536"/>
    </source>
</evidence>
<name>A0ABN8NL65_9CNID</name>
<evidence type="ECO:0000256" key="2">
    <source>
        <dbReference type="ARBA" id="ARBA00023157"/>
    </source>
</evidence>
<sequence length="672" mass="75249">TLKQTFHFNSDLWSNNKNFNLDGGKTGFDSQETKLPSYWNTSFSKICLGMKIGQQIKFIVINQQANSLHSLIADGVYRATSLGRDTWKSLIGSQGSLQRHCNKEGFNAATNIHNSKARIGIIGNEQRNCGSPDSRIGFGTGGYPETRNTCGNEAKHGGDNGNKQIRAMGYILNFTQQTVQVVSSVSFNWFNCLLFQKPTFSKFNLIRNGKEQPLCRCATFQSLFYQFKKCICTFTYLPDSCRKLEMKLDHIFEGKRLKDHVIRSVDAIDADGCEVLCFWEPDCVSFNFKKSMSQCELNNSTFEEQEDKLETNYDYIYRGAENECVNNRCENNATCQTGFTGKGYRCLCTAGFEGNYCEIDVDECTLGTHKCGANTICTNNEGSYNCTCNRPGLWRCRELTPILVHRYKFSYNSVLCIKSRQKNSACRSAGNQDAQTKRRASTVSFAFASFLRSSKNEAYPLLIENEVIDVYCHMTTATISNGECGDGGWTLVMKIDGNQQTFHYTSAYWQDKNRFNVDGRKTGFDSQETKLPSYWNTSFTKICLGMKINNQINFIEISKSASSLYSLMADGQYRSTSLGRDKWKSVVGPDASLQLNCNMEGFNAECTMTGRSKARIGILGNEDADGCHSCNSRIGFGTGGDHDDSNTCGNDARFGGDNGDQRIKAMGYILVQ</sequence>